<evidence type="ECO:0000256" key="1">
    <source>
        <dbReference type="ARBA" id="ARBA00022763"/>
    </source>
</evidence>
<dbReference type="EMBL" id="JAJGCB010000008">
    <property type="protein sequence ID" value="KAJ8991248.1"/>
    <property type="molecule type" value="Genomic_DNA"/>
</dbReference>
<dbReference type="Gene3D" id="3.40.470.10">
    <property type="entry name" value="Uracil-DNA glycosylase-like domain"/>
    <property type="match status" value="1"/>
</dbReference>
<evidence type="ECO:0000259" key="5">
    <source>
        <dbReference type="Pfam" id="PF03167"/>
    </source>
</evidence>
<dbReference type="PANTHER" id="PTHR12159:SF9">
    <property type="entry name" value="G_T MISMATCH-SPECIFIC THYMINE DNA GLYCOSYLASE"/>
    <property type="match status" value="1"/>
</dbReference>
<evidence type="ECO:0000313" key="6">
    <source>
        <dbReference type="EMBL" id="KAJ8991248.1"/>
    </source>
</evidence>
<name>A0AAN6EU04_EXODE</name>
<sequence length="345" mass="38034">MGNTTGLRAAQELDEDNKLSAAVQATFKAHLKHFEYTADTTGKTSPSPQRRSPRLAGWRSSTPSSPVSNVSSSRKRSRVSPSTTPKAIKTEDEQKDGLSVTEGTGSTGSEETESVSTPRLKKRRSTTKERSARDPYSPANKLVDSLRPGLILVFVGLNPGLMTAATGHAYAHPSNRFWQLVHDSGITPKKHLPSETRDLMDLYQIGNTNICERPTRSGDGLSKLELEEGAMILDRKIAKYRPEAVAIVGKGIWEAIWMAKKGEKKFKDNFHWGWQDEELQLGRTIDDEGAVVWEGAKTFVTTSTSGLAATLTPAEKLAIWKPLGEWVTERRERVKDEESSSDQVG</sequence>
<feature type="compositionally biased region" description="Low complexity" evidence="4">
    <location>
        <begin position="59"/>
        <end position="72"/>
    </location>
</feature>
<dbReference type="EC" id="3.2.2.29" evidence="6"/>
<feature type="region of interest" description="Disordered" evidence="4">
    <location>
        <begin position="36"/>
        <end position="141"/>
    </location>
</feature>
<dbReference type="InterPro" id="IPR036895">
    <property type="entry name" value="Uracil-DNA_glycosylase-like_sf"/>
</dbReference>
<feature type="domain" description="Uracil-DNA glycosylase-like" evidence="5">
    <location>
        <begin position="149"/>
        <end position="323"/>
    </location>
</feature>
<accession>A0AAN6EU04</accession>
<comment type="caution">
    <text evidence="6">The sequence shown here is derived from an EMBL/GenBank/DDBJ whole genome shotgun (WGS) entry which is preliminary data.</text>
</comment>
<gene>
    <name evidence="6" type="primary">thp1</name>
    <name evidence="6" type="ORF">HRR80_004593</name>
</gene>
<dbReference type="InterPro" id="IPR005122">
    <property type="entry name" value="Uracil-DNA_glycosylase-like"/>
</dbReference>
<dbReference type="GO" id="GO:0004844">
    <property type="term" value="F:uracil DNA N-glycosylase activity"/>
    <property type="evidence" value="ECO:0007669"/>
    <property type="project" value="TreeGrafter"/>
</dbReference>
<dbReference type="Proteomes" id="UP001161757">
    <property type="component" value="Unassembled WGS sequence"/>
</dbReference>
<feature type="compositionally biased region" description="Polar residues" evidence="4">
    <location>
        <begin position="38"/>
        <end position="50"/>
    </location>
</feature>
<dbReference type="PANTHER" id="PTHR12159">
    <property type="entry name" value="G/T AND G/U MISMATCH-SPECIFIC DNA GLYCOSYLASE"/>
    <property type="match status" value="1"/>
</dbReference>
<dbReference type="CDD" id="cd10028">
    <property type="entry name" value="UDG-F2_TDG_MUG"/>
    <property type="match status" value="1"/>
</dbReference>
<proteinExistence type="predicted"/>
<organism evidence="6 7">
    <name type="scientific">Exophiala dermatitidis</name>
    <name type="common">Black yeast-like fungus</name>
    <name type="synonym">Wangiella dermatitidis</name>
    <dbReference type="NCBI Taxonomy" id="5970"/>
    <lineage>
        <taxon>Eukaryota</taxon>
        <taxon>Fungi</taxon>
        <taxon>Dikarya</taxon>
        <taxon>Ascomycota</taxon>
        <taxon>Pezizomycotina</taxon>
        <taxon>Eurotiomycetes</taxon>
        <taxon>Chaetothyriomycetidae</taxon>
        <taxon>Chaetothyriales</taxon>
        <taxon>Herpotrichiellaceae</taxon>
        <taxon>Exophiala</taxon>
    </lineage>
</organism>
<dbReference type="AlphaFoldDB" id="A0AAN6EU04"/>
<evidence type="ECO:0000256" key="2">
    <source>
        <dbReference type="ARBA" id="ARBA00022801"/>
    </source>
</evidence>
<protein>
    <submittedName>
        <fullName evidence="6">Uracil DNA N-glycosylase Thp1</fullName>
        <ecNumber evidence="6">3.2.2.29</ecNumber>
    </submittedName>
</protein>
<keyword evidence="1" id="KW-0227">DNA damage</keyword>
<dbReference type="InterPro" id="IPR015637">
    <property type="entry name" value="MUG/TDG"/>
</dbReference>
<feature type="compositionally biased region" description="Low complexity" evidence="4">
    <location>
        <begin position="99"/>
        <end position="117"/>
    </location>
</feature>
<dbReference type="SUPFAM" id="SSF52141">
    <property type="entry name" value="Uracil-DNA glycosylase-like"/>
    <property type="match status" value="1"/>
</dbReference>
<keyword evidence="2 6" id="KW-0378">Hydrolase</keyword>
<evidence type="ECO:0000256" key="3">
    <source>
        <dbReference type="ARBA" id="ARBA00023204"/>
    </source>
</evidence>
<keyword evidence="3" id="KW-0234">DNA repair</keyword>
<keyword evidence="6" id="KW-0326">Glycosidase</keyword>
<dbReference type="GO" id="GO:0141016">
    <property type="term" value="F:G/T mismatch-specific thymine-DNA glycosylase activity"/>
    <property type="evidence" value="ECO:0007669"/>
    <property type="project" value="UniProtKB-EC"/>
</dbReference>
<dbReference type="GO" id="GO:0006285">
    <property type="term" value="P:base-excision repair, AP site formation"/>
    <property type="evidence" value="ECO:0007669"/>
    <property type="project" value="InterPro"/>
</dbReference>
<dbReference type="Pfam" id="PF03167">
    <property type="entry name" value="UDG"/>
    <property type="match status" value="1"/>
</dbReference>
<dbReference type="FunFam" id="3.40.470.10:FF:000010">
    <property type="entry name" value="G/U mismatch-specific DNA glycosylase"/>
    <property type="match status" value="1"/>
</dbReference>
<evidence type="ECO:0000313" key="7">
    <source>
        <dbReference type="Proteomes" id="UP001161757"/>
    </source>
</evidence>
<evidence type="ECO:0000256" key="4">
    <source>
        <dbReference type="SAM" id="MobiDB-lite"/>
    </source>
</evidence>
<reference evidence="6" key="1">
    <citation type="submission" date="2023-01" db="EMBL/GenBank/DDBJ databases">
        <title>Exophiala dermititidis isolated from Cystic Fibrosis Patient.</title>
        <authorList>
            <person name="Kurbessoian T."/>
            <person name="Crocker A."/>
            <person name="Murante D."/>
            <person name="Hogan D.A."/>
            <person name="Stajich J.E."/>
        </authorList>
    </citation>
    <scope>NUCLEOTIDE SEQUENCE</scope>
    <source>
        <strain evidence="6">Ex8</strain>
    </source>
</reference>